<dbReference type="InterPro" id="IPR017884">
    <property type="entry name" value="SANT_dom"/>
</dbReference>
<sequence length="424" mass="47130">MHAHFNKTTSPSASPRPASPPSAAAGSPGQLDALELQELCQKLSVEQLQDVCKAIFAAADLHVRPHVQGYHKTLTYACERFEDICAHLLQIPVADEQGAPAALPELPISENLRVGVAHIFLKYFQEAKEAEKAHEKEAALEAERRQMERKAQEEARRLARQGSWTPDEMSLLAKGLQKFPGGTARRWKLIADLVGTKTQEEVVEKTKELSEGMSLKSMGAKISQRVALIVSFRAGNVCCALLRGVRQSVLEEAFNQFRIHNQGAFKKIETNPDMKDVGDVPAAATASEKSSSQAADTDSAAWTPAQQLCASLCIVSAELRGGAFDWLHTLQLYIRRRNCAAALTSTSNRPRETQVHRACSSIRASWGYVRNAQVRVVPTFERRFSKRRKVKRQQRFERACRLPKGALFLSAQPRLFREISRAHA</sequence>
<dbReference type="SMART" id="SM00717">
    <property type="entry name" value="SANT"/>
    <property type="match status" value="1"/>
</dbReference>
<keyword evidence="6" id="KW-1185">Reference proteome</keyword>
<feature type="domain" description="SANT" evidence="4">
    <location>
        <begin position="159"/>
        <end position="205"/>
    </location>
</feature>
<dbReference type="PROSITE" id="PS50090">
    <property type="entry name" value="MYB_LIKE"/>
    <property type="match status" value="1"/>
</dbReference>
<name>A0ABN8XIX0_RANTA</name>
<feature type="coiled-coil region" evidence="1">
    <location>
        <begin position="130"/>
        <end position="157"/>
    </location>
</feature>
<comment type="caution">
    <text evidence="5">The sequence shown here is derived from an EMBL/GenBank/DDBJ whole genome shotgun (WGS) entry which is preliminary data.</text>
</comment>
<feature type="domain" description="Myb-like" evidence="3">
    <location>
        <begin position="156"/>
        <end position="210"/>
    </location>
</feature>
<evidence type="ECO:0008006" key="7">
    <source>
        <dbReference type="Google" id="ProtNLM"/>
    </source>
</evidence>
<dbReference type="PANTHER" id="PTHR43999">
    <property type="entry name" value="DNAJ HOMOLOG SUBFAMILY C MEMBER 2"/>
    <property type="match status" value="1"/>
</dbReference>
<evidence type="ECO:0000259" key="4">
    <source>
        <dbReference type="PROSITE" id="PS51293"/>
    </source>
</evidence>
<dbReference type="CDD" id="cd00167">
    <property type="entry name" value="SANT"/>
    <property type="match status" value="1"/>
</dbReference>
<dbReference type="Gene3D" id="1.10.10.60">
    <property type="entry name" value="Homeodomain-like"/>
    <property type="match status" value="1"/>
</dbReference>
<dbReference type="PROSITE" id="PS51293">
    <property type="entry name" value="SANT"/>
    <property type="match status" value="1"/>
</dbReference>
<dbReference type="PANTHER" id="PTHR43999:SF1">
    <property type="entry name" value="DNAJ HOMOLOG SUBFAMILY C MEMBER 2"/>
    <property type="match status" value="1"/>
</dbReference>
<feature type="compositionally biased region" description="Low complexity" evidence="2">
    <location>
        <begin position="10"/>
        <end position="28"/>
    </location>
</feature>
<dbReference type="InterPro" id="IPR001005">
    <property type="entry name" value="SANT/Myb"/>
</dbReference>
<dbReference type="EMBL" id="CATKSN020000242">
    <property type="protein sequence ID" value="CAI9149340.1"/>
    <property type="molecule type" value="Genomic_DNA"/>
</dbReference>
<evidence type="ECO:0000259" key="3">
    <source>
        <dbReference type="PROSITE" id="PS50090"/>
    </source>
</evidence>
<dbReference type="Proteomes" id="UP001176941">
    <property type="component" value="Unassembled WGS sequence"/>
</dbReference>
<organism evidence="5 6">
    <name type="scientific">Rangifer tarandus platyrhynchus</name>
    <name type="common">Svalbard reindeer</name>
    <dbReference type="NCBI Taxonomy" id="3082113"/>
    <lineage>
        <taxon>Eukaryota</taxon>
        <taxon>Metazoa</taxon>
        <taxon>Chordata</taxon>
        <taxon>Craniata</taxon>
        <taxon>Vertebrata</taxon>
        <taxon>Euteleostomi</taxon>
        <taxon>Mammalia</taxon>
        <taxon>Eutheria</taxon>
        <taxon>Laurasiatheria</taxon>
        <taxon>Artiodactyla</taxon>
        <taxon>Ruminantia</taxon>
        <taxon>Pecora</taxon>
        <taxon>Cervidae</taxon>
        <taxon>Odocoileinae</taxon>
        <taxon>Rangifer</taxon>
    </lineage>
</organism>
<proteinExistence type="predicted"/>
<evidence type="ECO:0000313" key="5">
    <source>
        <dbReference type="EMBL" id="CAI9149340.1"/>
    </source>
</evidence>
<dbReference type="InterPro" id="IPR009057">
    <property type="entry name" value="Homeodomain-like_sf"/>
</dbReference>
<evidence type="ECO:0000313" key="6">
    <source>
        <dbReference type="Proteomes" id="UP001176941"/>
    </source>
</evidence>
<dbReference type="InterPro" id="IPR044634">
    <property type="entry name" value="Zuotin/DnaJC2"/>
</dbReference>
<evidence type="ECO:0000256" key="1">
    <source>
        <dbReference type="SAM" id="Coils"/>
    </source>
</evidence>
<keyword evidence="1" id="KW-0175">Coiled coil</keyword>
<accession>A0ABN8XIX0</accession>
<evidence type="ECO:0000256" key="2">
    <source>
        <dbReference type="SAM" id="MobiDB-lite"/>
    </source>
</evidence>
<feature type="region of interest" description="Disordered" evidence="2">
    <location>
        <begin position="1"/>
        <end position="28"/>
    </location>
</feature>
<dbReference type="Pfam" id="PF23082">
    <property type="entry name" value="Myb_DNA-binding_2"/>
    <property type="match status" value="1"/>
</dbReference>
<reference evidence="5" key="1">
    <citation type="submission" date="2023-04" db="EMBL/GenBank/DDBJ databases">
        <authorList>
            <consortium name="ELIXIR-Norway"/>
        </authorList>
    </citation>
    <scope>NUCLEOTIDE SEQUENCE [LARGE SCALE GENOMIC DNA]</scope>
</reference>
<feature type="region of interest" description="Disordered" evidence="2">
    <location>
        <begin position="276"/>
        <end position="297"/>
    </location>
</feature>
<dbReference type="SUPFAM" id="SSF46689">
    <property type="entry name" value="Homeodomain-like"/>
    <property type="match status" value="1"/>
</dbReference>
<gene>
    <name evidence="5" type="ORF">MRATA1EN1_LOCUS30958</name>
</gene>
<protein>
    <recommendedName>
        <fullName evidence="7">Myb-like domain-containing protein</fullName>
    </recommendedName>
</protein>